<feature type="region of interest" description="Disordered" evidence="2">
    <location>
        <begin position="21"/>
        <end position="61"/>
    </location>
</feature>
<protein>
    <submittedName>
        <fullName evidence="3">Lanthionine biosynthesis cyclase LanC</fullName>
    </submittedName>
</protein>
<sequence length="489" mass="52635">MPFHCSMAWWEAWSRFSRKDGSALRPGARRQPASESPEVPRQTPVACTATGGMRPARSPAELGLTAYDRRMTGTAGWRPLVEGESREHALRVARELAESLEEHARRVPLSASLSGGAAGLALLFTWLDRVHASAHDAVMAERLLGEAMDAVASRPMGATLYSGMTGVAWAVEHLTGGGEEEEGNGLEDVDAVLARRLGVSPWTAGFDLISGLAGLGVYALERLPRADARRCLEGVVSRLAELAEERPEGLTWKTQPQWLPEEKQREQPHGRYDLGVAHGVPGLIPVLAGAVRAGVAVEHAWRLLRGAWNWVMAQRLPQAGMRLPHAILPDRAPSPSRPAWCYGDVGASLAMHTAARAVGEATWKADALAMAQAAASSPVEDSGVTDVPLCHGAAGLLHVYNRLYQATGEEVFATAARRWLEITLRQRQPGQGIGGYAYLTWDDRGTQVWAERPGLLEGTAGIALALLAAASSVEPTWDRVLLMSLRGVQ</sequence>
<dbReference type="PANTHER" id="PTHR12736:SF7">
    <property type="entry name" value="LANC-LIKE PROTEIN 3"/>
    <property type="match status" value="1"/>
</dbReference>
<dbReference type="GO" id="GO:0005886">
    <property type="term" value="C:plasma membrane"/>
    <property type="evidence" value="ECO:0007669"/>
    <property type="project" value="TreeGrafter"/>
</dbReference>
<dbReference type="PANTHER" id="PTHR12736">
    <property type="entry name" value="LANC-LIKE PROTEIN"/>
    <property type="match status" value="1"/>
</dbReference>
<name>A0A3A8QZ35_9BACT</name>
<evidence type="ECO:0000256" key="1">
    <source>
        <dbReference type="PIRSR" id="PIRSR607822-1"/>
    </source>
</evidence>
<reference evidence="4" key="1">
    <citation type="submission" date="2018-09" db="EMBL/GenBank/DDBJ databases">
        <authorList>
            <person name="Livingstone P.G."/>
            <person name="Whitworth D.E."/>
        </authorList>
    </citation>
    <scope>NUCLEOTIDE SEQUENCE [LARGE SCALE GENOMIC DNA]</scope>
    <source>
        <strain evidence="4">AB047A</strain>
    </source>
</reference>
<evidence type="ECO:0000256" key="2">
    <source>
        <dbReference type="SAM" id="MobiDB-lite"/>
    </source>
</evidence>
<comment type="caution">
    <text evidence="3">The sequence shown here is derived from an EMBL/GenBank/DDBJ whole genome shotgun (WGS) entry which is preliminary data.</text>
</comment>
<dbReference type="AlphaFoldDB" id="A0A3A8QZ35"/>
<keyword evidence="4" id="KW-1185">Reference proteome</keyword>
<feature type="binding site" evidence="1">
    <location>
        <position position="341"/>
    </location>
    <ligand>
        <name>Zn(2+)</name>
        <dbReference type="ChEBI" id="CHEBI:29105"/>
    </ligand>
</feature>
<dbReference type="EMBL" id="RAWM01000001">
    <property type="protein sequence ID" value="RKH74049.1"/>
    <property type="molecule type" value="Genomic_DNA"/>
</dbReference>
<dbReference type="CDD" id="cd04793">
    <property type="entry name" value="LanC"/>
    <property type="match status" value="1"/>
</dbReference>
<feature type="binding site" evidence="1">
    <location>
        <position position="390"/>
    </location>
    <ligand>
        <name>Zn(2+)</name>
        <dbReference type="ChEBI" id="CHEBI:29105"/>
    </ligand>
</feature>
<keyword evidence="1" id="KW-0862">Zinc</keyword>
<dbReference type="Gene3D" id="1.50.10.20">
    <property type="match status" value="1"/>
</dbReference>
<dbReference type="PRINTS" id="PR01950">
    <property type="entry name" value="LANCSUPER"/>
</dbReference>
<dbReference type="SMART" id="SM01260">
    <property type="entry name" value="LANC_like"/>
    <property type="match status" value="1"/>
</dbReference>
<dbReference type="InterPro" id="IPR007822">
    <property type="entry name" value="LANC-like"/>
</dbReference>
<accession>A0A3A8QZ35</accession>
<evidence type="ECO:0000313" key="4">
    <source>
        <dbReference type="Proteomes" id="UP000282656"/>
    </source>
</evidence>
<dbReference type="Proteomes" id="UP000282656">
    <property type="component" value="Unassembled WGS sequence"/>
</dbReference>
<feature type="binding site" evidence="1">
    <location>
        <position position="391"/>
    </location>
    <ligand>
        <name>Zn(2+)</name>
        <dbReference type="ChEBI" id="CHEBI:29105"/>
    </ligand>
</feature>
<dbReference type="GO" id="GO:0031179">
    <property type="term" value="P:peptide modification"/>
    <property type="evidence" value="ECO:0007669"/>
    <property type="project" value="InterPro"/>
</dbReference>
<dbReference type="SUPFAM" id="SSF158745">
    <property type="entry name" value="LanC-like"/>
    <property type="match status" value="1"/>
</dbReference>
<keyword evidence="1" id="KW-0479">Metal-binding</keyword>
<dbReference type="InterPro" id="IPR033889">
    <property type="entry name" value="LanC"/>
</dbReference>
<dbReference type="GO" id="GO:0046872">
    <property type="term" value="F:metal ion binding"/>
    <property type="evidence" value="ECO:0007669"/>
    <property type="project" value="UniProtKB-KW"/>
</dbReference>
<proteinExistence type="predicted"/>
<evidence type="ECO:0000313" key="3">
    <source>
        <dbReference type="EMBL" id="RKH74049.1"/>
    </source>
</evidence>
<organism evidence="3 4">
    <name type="scientific">Corallococcus interemptor</name>
    <dbReference type="NCBI Taxonomy" id="2316720"/>
    <lineage>
        <taxon>Bacteria</taxon>
        <taxon>Pseudomonadati</taxon>
        <taxon>Myxococcota</taxon>
        <taxon>Myxococcia</taxon>
        <taxon>Myxococcales</taxon>
        <taxon>Cystobacterineae</taxon>
        <taxon>Myxococcaceae</taxon>
        <taxon>Corallococcus</taxon>
    </lineage>
</organism>
<gene>
    <name evidence="3" type="ORF">D7X96_00335</name>
</gene>
<dbReference type="Pfam" id="PF05147">
    <property type="entry name" value="LANC_like"/>
    <property type="match status" value="1"/>
</dbReference>
<dbReference type="PRINTS" id="PR01955">
    <property type="entry name" value="LANCFRANKIA"/>
</dbReference>